<name>A0A367RQG8_9NOSO</name>
<dbReference type="EMBL" id="LXQD01000109">
    <property type="protein sequence ID" value="RCJ37914.1"/>
    <property type="molecule type" value="Genomic_DNA"/>
</dbReference>
<dbReference type="SUPFAM" id="SSF50978">
    <property type="entry name" value="WD40 repeat-like"/>
    <property type="match status" value="2"/>
</dbReference>
<dbReference type="PANTHER" id="PTHR19879">
    <property type="entry name" value="TRANSCRIPTION INITIATION FACTOR TFIID"/>
    <property type="match status" value="1"/>
</dbReference>
<dbReference type="SUPFAM" id="SSF141571">
    <property type="entry name" value="Pentapeptide repeat-like"/>
    <property type="match status" value="1"/>
</dbReference>
<keyword evidence="2 4" id="KW-0853">WD repeat</keyword>
<dbReference type="InterPro" id="IPR015943">
    <property type="entry name" value="WD40/YVTN_repeat-like_dom_sf"/>
</dbReference>
<dbReference type="InterPro" id="IPR001680">
    <property type="entry name" value="WD40_rpt"/>
</dbReference>
<proteinExistence type="predicted"/>
<feature type="repeat" description="WD" evidence="4">
    <location>
        <begin position="548"/>
        <end position="589"/>
    </location>
</feature>
<dbReference type="Pfam" id="PF26355">
    <property type="entry name" value="HTH_VMAP-M9"/>
    <property type="match status" value="1"/>
</dbReference>
<dbReference type="InterPro" id="IPR019775">
    <property type="entry name" value="WD40_repeat_CS"/>
</dbReference>
<feature type="repeat" description="WD" evidence="4">
    <location>
        <begin position="590"/>
        <end position="631"/>
    </location>
</feature>
<feature type="domain" description="IFT122 first beta-propeller" evidence="6">
    <location>
        <begin position="856"/>
        <end position="1033"/>
    </location>
</feature>
<dbReference type="GO" id="GO:0043531">
    <property type="term" value="F:ADP binding"/>
    <property type="evidence" value="ECO:0007669"/>
    <property type="project" value="InterPro"/>
</dbReference>
<comment type="caution">
    <text evidence="8">The sequence shown here is derived from an EMBL/GenBank/DDBJ whole genome shotgun (WGS) entry which is preliminary data.</text>
</comment>
<feature type="repeat" description="WD" evidence="4">
    <location>
        <begin position="719"/>
        <end position="760"/>
    </location>
</feature>
<dbReference type="Pfam" id="PF25173">
    <property type="entry name" value="Beta-prop_WDR3_1st"/>
    <property type="match status" value="1"/>
</dbReference>
<keyword evidence="3" id="KW-0677">Repeat</keyword>
<sequence>MTGEEALKLVDALLGSTFGQRLNDVKSVVLLETWKGQTYEAIAEKLGYQNDYIKQVGSQLWRSLSQLLGEPVSKQNIQAVLRRYQQSQGINLTDNTRDWGEAIDVSQFYGRQVELQTVKTWIIDEHCRFIGIFGLGGIGKTALSVKLAQQVNFQFEYVIWRSLRQAPPLNTLLNEILPILVGAEATIDGSISVLMKQLQQKRCLLVLDNVESILQSGDRGGQYQKGFEAYQQLFERICDELHQSCLIVTGREKPSEIAVREGKNLPVRSLSLLGLSEAAGQQILTAKGLEATEPQHQTLVNYFGGNPLALKIAATAIQDIFCGDTQAFLAQGNTVFSSLWDLLQQQFERLSPLQQQIMYWLAINREEVTPVKLQAEMLPQVSWRELLEALESLKGRSLVETGAAGLTQQPVIMEYVTEQFIQTIEREITIGKLNLFKNHAVIEAQTQDYVREAQIQLILHPLVERLLTHFDTQTQLEQHLRQILEQLRQQTAVQTGYAGGNLLNLFSHLKTDLRGFDFSNLAIRQAYLANATLHDTNFTNVKISETIFAETFGGVVGVAFSPDGQYLATSDTKGEIQIWDTGTVKQLIRCRGHLHWTWAISFSPDGQYLASVADDYLVKLWDVETGQCLQTYKGHTYSVNSVAFSPNGGILASCGQDLTIRLWQVAPEKLNPEVQTLVGHEGRVWAIAFHPDGQTLASCSEDCTIRLWDVASGNCLCVWQAHDRWVYSVAFSPDGRILASSSYDNTIKLWDINTQKCLQTLRGHRQTGTAIAFSPNGQQLASSSFDRTVKLWDVTTGDCLKTFLGHTSRVWTVAYHPNGQQLVSGGDDHATKLWNIQIGRCTKTLKGHTNSVLSLALSPDGDYLASGHEDQSIKLWDIKNGTLVQVLREHTNRVWSVAFSTASQHPLLASGSADHSIKLWDWKLGTCLQTLQGHTSWIWTVVFSPDGRQLASSSYDQTVKLWDINTGQCLKTFQGHTSSVVSVAFSPDGKLLASSEFDGIIKLWDVDTGECWQTLTGHTNSVWSVTFSPDGKWLLSTSFDQTLKLWLVSTGECLQTLTGHQGPVMMAKFSPDAQFIVSGSLDCNLKLWNISTGECDRTLVGHSELIYTLLVAYVPTDAESARLTAFSGSLDETIKVWDLQTNKCYQTWRAPRPYEGMKLEGIQGLTEAQLATLHALGAVAIN</sequence>
<accession>A0A367RQG8</accession>
<dbReference type="PRINTS" id="PR00320">
    <property type="entry name" value="GPROTEINBRPT"/>
</dbReference>
<dbReference type="Pfam" id="PF00400">
    <property type="entry name" value="WD40"/>
    <property type="match status" value="5"/>
</dbReference>
<evidence type="ECO:0000259" key="7">
    <source>
        <dbReference type="Pfam" id="PF26355"/>
    </source>
</evidence>
<gene>
    <name evidence="8" type="ORF">A6770_14080</name>
</gene>
<dbReference type="SUPFAM" id="SSF52540">
    <property type="entry name" value="P-loop containing nucleoside triphosphate hydrolases"/>
    <property type="match status" value="1"/>
</dbReference>
<feature type="repeat" description="WD" evidence="4">
    <location>
        <begin position="1015"/>
        <end position="1056"/>
    </location>
</feature>
<feature type="repeat" description="WD" evidence="4">
    <location>
        <begin position="887"/>
        <end position="930"/>
    </location>
</feature>
<keyword evidence="9" id="KW-1185">Reference proteome</keyword>
<feature type="repeat" description="WD" evidence="4">
    <location>
        <begin position="677"/>
        <end position="718"/>
    </location>
</feature>
<feature type="repeat" description="WD" evidence="4">
    <location>
        <begin position="1057"/>
        <end position="1098"/>
    </location>
</feature>
<dbReference type="Gene3D" id="2.130.10.10">
    <property type="entry name" value="YVTN repeat-like/Quinoprotein amine dehydrogenase"/>
    <property type="match status" value="7"/>
</dbReference>
<evidence type="ECO:0000313" key="9">
    <source>
        <dbReference type="Proteomes" id="UP000252107"/>
    </source>
</evidence>
<dbReference type="PROSITE" id="PS00678">
    <property type="entry name" value="WD_REPEATS_1"/>
    <property type="match status" value="9"/>
</dbReference>
<dbReference type="PANTHER" id="PTHR19879:SF9">
    <property type="entry name" value="TRANSCRIPTION INITIATION FACTOR TFIID SUBUNIT 5"/>
    <property type="match status" value="1"/>
</dbReference>
<dbReference type="Gene3D" id="3.40.50.300">
    <property type="entry name" value="P-loop containing nucleotide triphosphate hydrolases"/>
    <property type="match status" value="1"/>
</dbReference>
<dbReference type="PROSITE" id="PS50082">
    <property type="entry name" value="WD_REPEATS_2"/>
    <property type="match status" value="14"/>
</dbReference>
<feature type="domain" description="vWA-MoxR associated protein N-terminal HTH" evidence="7">
    <location>
        <begin position="1"/>
        <end position="84"/>
    </location>
</feature>
<feature type="repeat" description="WD" evidence="4">
    <location>
        <begin position="632"/>
        <end position="665"/>
    </location>
</feature>
<dbReference type="AlphaFoldDB" id="A0A367RQG8"/>
<evidence type="ECO:0000256" key="1">
    <source>
        <dbReference type="ARBA" id="ARBA00019442"/>
    </source>
</evidence>
<evidence type="ECO:0000259" key="5">
    <source>
        <dbReference type="Pfam" id="PF00931"/>
    </source>
</evidence>
<feature type="domain" description="NB-ARC" evidence="5">
    <location>
        <begin position="115"/>
        <end position="210"/>
    </location>
</feature>
<dbReference type="InterPro" id="IPR002182">
    <property type="entry name" value="NB-ARC"/>
</dbReference>
<evidence type="ECO:0000256" key="3">
    <source>
        <dbReference type="ARBA" id="ARBA00022737"/>
    </source>
</evidence>
<dbReference type="SMART" id="SM00320">
    <property type="entry name" value="WD40"/>
    <property type="match status" value="14"/>
</dbReference>
<feature type="repeat" description="WD" evidence="4">
    <location>
        <begin position="931"/>
        <end position="972"/>
    </location>
</feature>
<dbReference type="InterPro" id="IPR036322">
    <property type="entry name" value="WD40_repeat_dom_sf"/>
</dbReference>
<protein>
    <recommendedName>
        <fullName evidence="1">Intraflagellar transport protein 122 homolog</fullName>
    </recommendedName>
</protein>
<feature type="repeat" description="WD" evidence="4">
    <location>
        <begin position="845"/>
        <end position="886"/>
    </location>
</feature>
<feature type="repeat" description="WD" evidence="4">
    <location>
        <begin position="803"/>
        <end position="844"/>
    </location>
</feature>
<organism evidence="8 9">
    <name type="scientific">Nostoc minutum NIES-26</name>
    <dbReference type="NCBI Taxonomy" id="1844469"/>
    <lineage>
        <taxon>Bacteria</taxon>
        <taxon>Bacillati</taxon>
        <taxon>Cyanobacteriota</taxon>
        <taxon>Cyanophyceae</taxon>
        <taxon>Nostocales</taxon>
        <taxon>Nostocaceae</taxon>
        <taxon>Nostoc</taxon>
    </lineage>
</organism>
<feature type="repeat" description="WD" evidence="4">
    <location>
        <begin position="761"/>
        <end position="802"/>
    </location>
</feature>
<reference evidence="8" key="1">
    <citation type="submission" date="2016-04" db="EMBL/GenBank/DDBJ databases">
        <authorList>
            <person name="Tabuchi Yagui T.R."/>
        </authorList>
    </citation>
    <scope>NUCLEOTIDE SEQUENCE [LARGE SCALE GENOMIC DNA]</scope>
    <source>
        <strain evidence="8">NIES-26</strain>
    </source>
</reference>
<dbReference type="InterPro" id="IPR058651">
    <property type="entry name" value="HTH_VMAP-M9"/>
</dbReference>
<dbReference type="Proteomes" id="UP000252107">
    <property type="component" value="Unassembled WGS sequence"/>
</dbReference>
<dbReference type="CDD" id="cd00200">
    <property type="entry name" value="WD40"/>
    <property type="match status" value="2"/>
</dbReference>
<feature type="repeat" description="WD" evidence="4">
    <location>
        <begin position="973"/>
        <end position="1014"/>
    </location>
</feature>
<dbReference type="Pfam" id="PF23381">
    <property type="entry name" value="Beta-prop_IFT122_1st"/>
    <property type="match status" value="1"/>
</dbReference>
<dbReference type="InterPro" id="IPR056153">
    <property type="entry name" value="Beta-prop_IFT122_1st"/>
</dbReference>
<evidence type="ECO:0000256" key="4">
    <source>
        <dbReference type="PROSITE-ProRule" id="PRU00221"/>
    </source>
</evidence>
<dbReference type="InterPro" id="IPR027417">
    <property type="entry name" value="P-loop_NTPase"/>
</dbReference>
<dbReference type="PRINTS" id="PR00364">
    <property type="entry name" value="DISEASERSIST"/>
</dbReference>
<dbReference type="FunFam" id="2.130.10.10:FF:000228">
    <property type="entry name" value="COMPASS-like H3K4 histone methylase component WDR5A"/>
    <property type="match status" value="1"/>
</dbReference>
<dbReference type="InterPro" id="IPR020472">
    <property type="entry name" value="WD40_PAC1"/>
</dbReference>
<evidence type="ECO:0000313" key="8">
    <source>
        <dbReference type="EMBL" id="RCJ37914.1"/>
    </source>
</evidence>
<evidence type="ECO:0000259" key="6">
    <source>
        <dbReference type="Pfam" id="PF23381"/>
    </source>
</evidence>
<dbReference type="PROSITE" id="PS50294">
    <property type="entry name" value="WD_REPEATS_REGION"/>
    <property type="match status" value="13"/>
</dbReference>
<feature type="repeat" description="WD" evidence="4">
    <location>
        <begin position="1127"/>
        <end position="1147"/>
    </location>
</feature>
<dbReference type="Pfam" id="PF00931">
    <property type="entry name" value="NB-ARC"/>
    <property type="match status" value="1"/>
</dbReference>
<evidence type="ECO:0000256" key="2">
    <source>
        <dbReference type="ARBA" id="ARBA00022574"/>
    </source>
</evidence>